<name>A0ABP1RH56_9HEXA</name>
<evidence type="ECO:0000313" key="2">
    <source>
        <dbReference type="EMBL" id="CAL8128187.1"/>
    </source>
</evidence>
<feature type="transmembrane region" description="Helical" evidence="1">
    <location>
        <begin position="7"/>
        <end position="25"/>
    </location>
</feature>
<dbReference type="EMBL" id="CAXLJM020000074">
    <property type="protein sequence ID" value="CAL8128187.1"/>
    <property type="molecule type" value="Genomic_DNA"/>
</dbReference>
<keyword evidence="1" id="KW-0472">Membrane</keyword>
<comment type="caution">
    <text evidence="2">The sequence shown here is derived from an EMBL/GenBank/DDBJ whole genome shotgun (WGS) entry which is preliminary data.</text>
</comment>
<protein>
    <submittedName>
        <fullName evidence="2">Uncharacterized protein</fullName>
    </submittedName>
</protein>
<keyword evidence="1" id="KW-1133">Transmembrane helix</keyword>
<dbReference type="Proteomes" id="UP001642540">
    <property type="component" value="Unassembled WGS sequence"/>
</dbReference>
<reference evidence="2 3" key="1">
    <citation type="submission" date="2024-08" db="EMBL/GenBank/DDBJ databases">
        <authorList>
            <person name="Cucini C."/>
            <person name="Frati F."/>
        </authorList>
    </citation>
    <scope>NUCLEOTIDE SEQUENCE [LARGE SCALE GENOMIC DNA]</scope>
</reference>
<sequence length="185" mass="20730">MHTVVHSVGLLFATVFLVLTLWVGYDLYRNESFVKTLDDDNSHQLTSNGYTPLFAIFGTVTAISFAISGPQSYGAYLLLKSTNMNTIGSEAVMKVNSFRKIQLVFLSIDLGIIIPPILMDFDDLFAFPILFMLTLFVFHYISVHAVDWFGSELKIATAEEFKEVEKQKRLGESSSGAVCHIHLHD</sequence>
<gene>
    <name evidence="2" type="ORF">ODALV1_LOCUS22125</name>
</gene>
<keyword evidence="3" id="KW-1185">Reference proteome</keyword>
<evidence type="ECO:0000313" key="3">
    <source>
        <dbReference type="Proteomes" id="UP001642540"/>
    </source>
</evidence>
<proteinExistence type="predicted"/>
<feature type="transmembrane region" description="Helical" evidence="1">
    <location>
        <begin position="53"/>
        <end position="79"/>
    </location>
</feature>
<accession>A0ABP1RH56</accession>
<feature type="transmembrane region" description="Helical" evidence="1">
    <location>
        <begin position="100"/>
        <end position="118"/>
    </location>
</feature>
<evidence type="ECO:0000256" key="1">
    <source>
        <dbReference type="SAM" id="Phobius"/>
    </source>
</evidence>
<keyword evidence="1" id="KW-0812">Transmembrane</keyword>
<feature type="transmembrane region" description="Helical" evidence="1">
    <location>
        <begin position="124"/>
        <end position="146"/>
    </location>
</feature>
<organism evidence="2 3">
    <name type="scientific">Orchesella dallaii</name>
    <dbReference type="NCBI Taxonomy" id="48710"/>
    <lineage>
        <taxon>Eukaryota</taxon>
        <taxon>Metazoa</taxon>
        <taxon>Ecdysozoa</taxon>
        <taxon>Arthropoda</taxon>
        <taxon>Hexapoda</taxon>
        <taxon>Collembola</taxon>
        <taxon>Entomobryomorpha</taxon>
        <taxon>Entomobryoidea</taxon>
        <taxon>Orchesellidae</taxon>
        <taxon>Orchesellinae</taxon>
        <taxon>Orchesella</taxon>
    </lineage>
</organism>